<organism evidence="2 3">
    <name type="scientific">Biomphalaria pfeifferi</name>
    <name type="common">Bloodfluke planorb</name>
    <name type="synonym">Freshwater snail</name>
    <dbReference type="NCBI Taxonomy" id="112525"/>
    <lineage>
        <taxon>Eukaryota</taxon>
        <taxon>Metazoa</taxon>
        <taxon>Spiralia</taxon>
        <taxon>Lophotrochozoa</taxon>
        <taxon>Mollusca</taxon>
        <taxon>Gastropoda</taxon>
        <taxon>Heterobranchia</taxon>
        <taxon>Euthyneura</taxon>
        <taxon>Panpulmonata</taxon>
        <taxon>Hygrophila</taxon>
        <taxon>Lymnaeoidea</taxon>
        <taxon>Planorbidae</taxon>
        <taxon>Biomphalaria</taxon>
    </lineage>
</organism>
<feature type="compositionally biased region" description="Basic residues" evidence="1">
    <location>
        <begin position="543"/>
        <end position="554"/>
    </location>
</feature>
<reference evidence="2" key="2">
    <citation type="submission" date="2023-04" db="EMBL/GenBank/DDBJ databases">
        <authorList>
            <person name="Bu L."/>
            <person name="Lu L."/>
            <person name="Laidemitt M.R."/>
            <person name="Zhang S.M."/>
            <person name="Mutuku M."/>
            <person name="Mkoji G."/>
            <person name="Steinauer M."/>
            <person name="Loker E.S."/>
        </authorList>
    </citation>
    <scope>NUCLEOTIDE SEQUENCE</scope>
    <source>
        <strain evidence="2">KasaAsao</strain>
        <tissue evidence="2">Whole Snail</tissue>
    </source>
</reference>
<evidence type="ECO:0000256" key="1">
    <source>
        <dbReference type="SAM" id="MobiDB-lite"/>
    </source>
</evidence>
<protein>
    <submittedName>
        <fullName evidence="2">Protein SGT1</fullName>
    </submittedName>
</protein>
<dbReference type="Pfam" id="PF07093">
    <property type="entry name" value="SGT1"/>
    <property type="match status" value="1"/>
</dbReference>
<dbReference type="AlphaFoldDB" id="A0AAD8F0R5"/>
<evidence type="ECO:0000313" key="3">
    <source>
        <dbReference type="Proteomes" id="UP001233172"/>
    </source>
</evidence>
<dbReference type="PANTHER" id="PTHR13060">
    <property type="entry name" value="SGT1 PROTEIN HSGT1 SUPPRESSOR OF GCR2"/>
    <property type="match status" value="1"/>
</dbReference>
<comment type="caution">
    <text evidence="2">The sequence shown here is derived from an EMBL/GenBank/DDBJ whole genome shotgun (WGS) entry which is preliminary data.</text>
</comment>
<dbReference type="GO" id="GO:0005634">
    <property type="term" value="C:nucleus"/>
    <property type="evidence" value="ECO:0007669"/>
    <property type="project" value="TreeGrafter"/>
</dbReference>
<dbReference type="PANTHER" id="PTHR13060:SF0">
    <property type="entry name" value="PROTEIN ECDYSONELESS HOMOLOG"/>
    <property type="match status" value="1"/>
</dbReference>
<name>A0AAD8F0R5_BIOPF</name>
<feature type="region of interest" description="Disordered" evidence="1">
    <location>
        <begin position="502"/>
        <end position="694"/>
    </location>
</feature>
<feature type="compositionally biased region" description="Basic and acidic residues" evidence="1">
    <location>
        <begin position="626"/>
        <end position="663"/>
    </location>
</feature>
<dbReference type="Proteomes" id="UP001233172">
    <property type="component" value="Unassembled WGS sequence"/>
</dbReference>
<dbReference type="EMBL" id="JASAOG010000170">
    <property type="protein sequence ID" value="KAK0046131.1"/>
    <property type="molecule type" value="Genomic_DNA"/>
</dbReference>
<feature type="compositionally biased region" description="Pro residues" evidence="1">
    <location>
        <begin position="614"/>
        <end position="623"/>
    </location>
</feature>
<keyword evidence="3" id="KW-1185">Reference proteome</keyword>
<feature type="compositionally biased region" description="Acidic residues" evidence="1">
    <location>
        <begin position="513"/>
        <end position="525"/>
    </location>
</feature>
<dbReference type="InterPro" id="IPR010770">
    <property type="entry name" value="Ecd"/>
</dbReference>
<evidence type="ECO:0000313" key="2">
    <source>
        <dbReference type="EMBL" id="KAK0046131.1"/>
    </source>
</evidence>
<reference evidence="2" key="1">
    <citation type="journal article" date="2023" name="PLoS Negl. Trop. Dis.">
        <title>A genome sequence for Biomphalaria pfeifferi, the major vector snail for the human-infecting parasite Schistosoma mansoni.</title>
        <authorList>
            <person name="Bu L."/>
            <person name="Lu L."/>
            <person name="Laidemitt M.R."/>
            <person name="Zhang S.M."/>
            <person name="Mutuku M."/>
            <person name="Mkoji G."/>
            <person name="Steinauer M."/>
            <person name="Loker E.S."/>
        </authorList>
    </citation>
    <scope>NUCLEOTIDE SEQUENCE</scope>
    <source>
        <strain evidence="2">KasaAsao</strain>
    </source>
</reference>
<accession>A0AAD8F0R5</accession>
<proteinExistence type="predicted"/>
<sequence length="742" mass="83610">MANLDRVFKRLPEDVVEYSIFPQIPNDLQADAIKRFLEKQIDDILAHLSDRIVNYIWQHESFNLKPVINISSQSQDSVPPHLHGSTNFGDNIDDEWFIVHLLYEITREFAGTVVRVNDNDEEFLLIECANALPKWLDPETAEKRVYVYNGDLHVIPIPQSPEEFASLPLFTPTLAEAVACVRDCTSDTRSNQLIQNLINKRLSKFPRKVTDNIHCVNCFLPTPLAVLLSDQPSLVSAGVRTFYYREPLELKACRPMKHFKPDDLVRTRVKMTRCLYAQLAQQQFTPDKRSGWTVVSPSNPEFLERDIGVKLAHGFEILCSKYNDLDNSVVNGEHWDDSNQRWQHFKKSITSKGFFKGEIEGSKLYMKLLEEAKQFFKSQLIGEMGDEDSMGKIIVQHIKRLAPKFDEFRKTEQNLLPSDDDSWMNITPEQVDDMMKSSGAFSPSDRTEMFDLNKVAESMTAFVEHESGLEGAEFPKESAEDGDNQFEGGGLIQAMQKIFDFPDEVDSSGSDMSEYDWSDGSDDELGSPTKMPTIMKKSSLSKQKGKKEKPKSVHFSHADSPSSKMDKPGPAVNSDRPSCPPPDRPSNIVVPELSTQPLDHPVRPPRSKTRSKPSTPPPPPPPSSSESKRDKKLEILMDAMDRELAATDVGKSFERMPKPEKPKRPPPPVPRGTTSSKKTKPKVTNRNIEDEDDDFQPVNIDLNVVKNTLESFKAQQGLPGPASNILAGFGIKLPQDKVNGKA</sequence>
<gene>
    <name evidence="2" type="ORF">Bpfe_024450</name>
</gene>